<evidence type="ECO:0000313" key="1">
    <source>
        <dbReference type="EnsemblMetazoa" id="GPPI017209-PA"/>
    </source>
</evidence>
<proteinExistence type="predicted"/>
<dbReference type="AlphaFoldDB" id="A0A1B0B309"/>
<sequence>MGASITLLPDEATPSAEIPDIGRSLVTSAESEAATSSTITISVFLPLEHPSAGVVDSTFTNESQMFSSSLSLLASTSFPRTSFATSSSSHGEKKSEEDCVKQHDLDVTCAISHKLSTNETNLCTSVEILTLSTKRFCEPFSFVLLEQLEIQDTNFDAKAKTTYCNAHGIGHDLK</sequence>
<keyword evidence="2" id="KW-1185">Reference proteome</keyword>
<protein>
    <submittedName>
        <fullName evidence="1">Uncharacterized protein</fullName>
    </submittedName>
</protein>
<name>A0A1B0B309_9MUSC</name>
<dbReference type="Proteomes" id="UP000092460">
    <property type="component" value="Unassembled WGS sequence"/>
</dbReference>
<dbReference type="VEuPathDB" id="VectorBase:GPPI017209"/>
<reference evidence="1" key="2">
    <citation type="submission" date="2020-05" db="UniProtKB">
        <authorList>
            <consortium name="EnsemblMetazoa"/>
        </authorList>
    </citation>
    <scope>IDENTIFICATION</scope>
    <source>
        <strain evidence="1">IAEA</strain>
    </source>
</reference>
<reference evidence="2" key="1">
    <citation type="submission" date="2015-01" db="EMBL/GenBank/DDBJ databases">
        <authorList>
            <person name="Aksoy S."/>
            <person name="Warren W."/>
            <person name="Wilson R.K."/>
        </authorList>
    </citation>
    <scope>NUCLEOTIDE SEQUENCE [LARGE SCALE GENOMIC DNA]</scope>
    <source>
        <strain evidence="2">IAEA</strain>
    </source>
</reference>
<dbReference type="EMBL" id="JXJN01007751">
    <property type="status" value="NOT_ANNOTATED_CDS"/>
    <property type="molecule type" value="Genomic_DNA"/>
</dbReference>
<dbReference type="EMBL" id="JXJN01007750">
    <property type="status" value="NOT_ANNOTATED_CDS"/>
    <property type="molecule type" value="Genomic_DNA"/>
</dbReference>
<dbReference type="EnsemblMetazoa" id="GPPI017209-RA">
    <property type="protein sequence ID" value="GPPI017209-PA"/>
    <property type="gene ID" value="GPPI017209"/>
</dbReference>
<evidence type="ECO:0000313" key="2">
    <source>
        <dbReference type="Proteomes" id="UP000092460"/>
    </source>
</evidence>
<organism evidence="1 2">
    <name type="scientific">Glossina palpalis gambiensis</name>
    <dbReference type="NCBI Taxonomy" id="67801"/>
    <lineage>
        <taxon>Eukaryota</taxon>
        <taxon>Metazoa</taxon>
        <taxon>Ecdysozoa</taxon>
        <taxon>Arthropoda</taxon>
        <taxon>Hexapoda</taxon>
        <taxon>Insecta</taxon>
        <taxon>Pterygota</taxon>
        <taxon>Neoptera</taxon>
        <taxon>Endopterygota</taxon>
        <taxon>Diptera</taxon>
        <taxon>Brachycera</taxon>
        <taxon>Muscomorpha</taxon>
        <taxon>Hippoboscoidea</taxon>
        <taxon>Glossinidae</taxon>
        <taxon>Glossina</taxon>
    </lineage>
</organism>
<accession>A0A1B0B309</accession>